<dbReference type="RefSeq" id="WP_084373230.1">
    <property type="nucleotide sequence ID" value="NZ_FWYF01000003.1"/>
</dbReference>
<organism evidence="1 2">
    <name type="scientific">Reichenbachiella faecimaris</name>
    <dbReference type="NCBI Taxonomy" id="692418"/>
    <lineage>
        <taxon>Bacteria</taxon>
        <taxon>Pseudomonadati</taxon>
        <taxon>Bacteroidota</taxon>
        <taxon>Cytophagia</taxon>
        <taxon>Cytophagales</taxon>
        <taxon>Reichenbachiellaceae</taxon>
        <taxon>Reichenbachiella</taxon>
    </lineage>
</organism>
<keyword evidence="2" id="KW-1185">Reference proteome</keyword>
<dbReference type="STRING" id="692418.SAMN04488029_2550"/>
<keyword evidence="1" id="KW-0436">Ligase</keyword>
<reference evidence="1 2" key="1">
    <citation type="submission" date="2017-04" db="EMBL/GenBank/DDBJ databases">
        <authorList>
            <person name="Afonso C.L."/>
            <person name="Miller P.J."/>
            <person name="Scott M.A."/>
            <person name="Spackman E."/>
            <person name="Goraichik I."/>
            <person name="Dimitrov K.M."/>
            <person name="Suarez D.L."/>
            <person name="Swayne D.E."/>
        </authorList>
    </citation>
    <scope>NUCLEOTIDE SEQUENCE [LARGE SCALE GENOMIC DNA]</scope>
    <source>
        <strain evidence="1 2">DSM 26133</strain>
    </source>
</reference>
<dbReference type="Gene3D" id="3.90.1140.10">
    <property type="entry name" value="Cyclic phosphodiesterase"/>
    <property type="match status" value="1"/>
</dbReference>
<dbReference type="Proteomes" id="UP000192472">
    <property type="component" value="Unassembled WGS sequence"/>
</dbReference>
<evidence type="ECO:0000313" key="1">
    <source>
        <dbReference type="EMBL" id="SMD35807.1"/>
    </source>
</evidence>
<dbReference type="SUPFAM" id="SSF55144">
    <property type="entry name" value="LigT-like"/>
    <property type="match status" value="1"/>
</dbReference>
<dbReference type="OrthoDB" id="1951600at2"/>
<evidence type="ECO:0000313" key="2">
    <source>
        <dbReference type="Proteomes" id="UP000192472"/>
    </source>
</evidence>
<dbReference type="AlphaFoldDB" id="A0A1W2GGM8"/>
<dbReference type="GO" id="GO:0016874">
    <property type="term" value="F:ligase activity"/>
    <property type="evidence" value="ECO:0007669"/>
    <property type="project" value="UniProtKB-KW"/>
</dbReference>
<dbReference type="EMBL" id="FWYF01000003">
    <property type="protein sequence ID" value="SMD35807.1"/>
    <property type="molecule type" value="Genomic_DNA"/>
</dbReference>
<proteinExistence type="predicted"/>
<protein>
    <submittedName>
        <fullName evidence="1">2'-5' RNA ligase superfamily protein</fullName>
    </submittedName>
</protein>
<sequence>MGALLEYLILFSPSIGVRLDVAELKRQFEKRYGYFKSRYSIGHVTVGKVGIVSGKEEWFFTHLGSQIREIECFRFRINGFDKFSGSCTIYACFEESGNFKMVGEALRRTSEVHYLKKLKRINSTPHLTIAKQLKPWIFERAYYPEYCVKKYKKTFDAYEVTVLRRAYEWQKYEMFKKLPMLDSEY</sequence>
<dbReference type="Pfam" id="PF13563">
    <property type="entry name" value="2_5_RNA_ligase2"/>
    <property type="match status" value="1"/>
</dbReference>
<name>A0A1W2GGM8_REIFA</name>
<accession>A0A1W2GGM8</accession>
<gene>
    <name evidence="1" type="ORF">SAMN04488029_2550</name>
</gene>
<dbReference type="InterPro" id="IPR009097">
    <property type="entry name" value="Cyclic_Pdiesterase"/>
</dbReference>